<dbReference type="Proteomes" id="UP000694554">
    <property type="component" value="Chromosome 9"/>
</dbReference>
<evidence type="ECO:0000256" key="3">
    <source>
        <dbReference type="SAM" id="MobiDB-lite"/>
    </source>
</evidence>
<evidence type="ECO:0000313" key="7">
    <source>
        <dbReference type="Ensembl" id="ENSPSNP00000012014.1"/>
    </source>
</evidence>
<dbReference type="Ensembl" id="ENSPSNT00000013600.1">
    <property type="protein sequence ID" value="ENSPSNP00000012014.1"/>
    <property type="gene ID" value="ENSPSNG00000008881.1"/>
</dbReference>
<sequence length="297" mass="35259">MRRQKNTQQMKEQDKNAPDLTNEEEIGSLPEKEFRIMIVKMIQNLGNRMDKMQETLNKDLEELKMKETMMNNTLNEMKKTLDGINSRITEAEERISDLEDKIVEITTAEQNKEKRMKRTENSLRDLWDNIKRTNIRIIGVPEEEEEKKGTKKIFEEIIVENFPNMGKEIVNQVQEAERVPYRINPRRNTPRHILIKVSKVKYKESIFKAAREKQQITHKGIPIRLTTDLSAETLQARREWQDTLKLMKEQNLQPRLLYPAKISFRFDGEIKTFTDKQKLRDFSTTKPALQQMLKELL</sequence>
<reference evidence="7" key="2">
    <citation type="submission" date="2025-08" db="UniProtKB">
        <authorList>
            <consortium name="Ensembl"/>
        </authorList>
    </citation>
    <scope>IDENTIFICATION</scope>
</reference>
<feature type="domain" description="L1 transposable element trimerization" evidence="5">
    <location>
        <begin position="91"/>
        <end position="128"/>
    </location>
</feature>
<dbReference type="Gene3D" id="1.20.5.390">
    <property type="entry name" value="L1 transposable element, trimerization domain"/>
    <property type="match status" value="1"/>
</dbReference>
<dbReference type="GeneTree" id="ENSGT01050000244818"/>
<dbReference type="Pfam" id="PF02994">
    <property type="entry name" value="Transposase_22"/>
    <property type="match status" value="1"/>
</dbReference>
<dbReference type="Gene3D" id="3.30.250.20">
    <property type="entry name" value="L1 transposable element, C-terminal domain"/>
    <property type="match status" value="1"/>
</dbReference>
<dbReference type="Gene3D" id="3.30.70.1820">
    <property type="entry name" value="L1 transposable element, RRM domain"/>
    <property type="match status" value="1"/>
</dbReference>
<dbReference type="InterPro" id="IPR035300">
    <property type="entry name" value="L1_dsRBD"/>
</dbReference>
<dbReference type="InterPro" id="IPR043636">
    <property type="entry name" value="L1_RRM_dom"/>
</dbReference>
<protein>
    <recommendedName>
        <fullName evidence="9">L1 transposable element RRM domain-containing protein</fullName>
    </recommendedName>
</protein>
<feature type="region of interest" description="Disordered" evidence="3">
    <location>
        <begin position="1"/>
        <end position="28"/>
    </location>
</feature>
<organism evidence="7 8">
    <name type="scientific">Phocoena sinus</name>
    <name type="common">Vaquita</name>
    <dbReference type="NCBI Taxonomy" id="42100"/>
    <lineage>
        <taxon>Eukaryota</taxon>
        <taxon>Metazoa</taxon>
        <taxon>Chordata</taxon>
        <taxon>Craniata</taxon>
        <taxon>Vertebrata</taxon>
        <taxon>Euteleostomi</taxon>
        <taxon>Mammalia</taxon>
        <taxon>Eutheria</taxon>
        <taxon>Laurasiatheria</taxon>
        <taxon>Artiodactyla</taxon>
        <taxon>Whippomorpha</taxon>
        <taxon>Cetacea</taxon>
        <taxon>Odontoceti</taxon>
        <taxon>Phocoenidae</taxon>
        <taxon>Phocoena</taxon>
    </lineage>
</organism>
<name>A0A8C9E1A2_PHOSS</name>
<feature type="domain" description="L1 transposable element dsRBD-like" evidence="6">
    <location>
        <begin position="231"/>
        <end position="295"/>
    </location>
</feature>
<evidence type="ECO:0000259" key="4">
    <source>
        <dbReference type="Pfam" id="PF02994"/>
    </source>
</evidence>
<evidence type="ECO:0008006" key="9">
    <source>
        <dbReference type="Google" id="ProtNLM"/>
    </source>
</evidence>
<dbReference type="PANTHER" id="PTHR11505">
    <property type="entry name" value="L1 TRANSPOSABLE ELEMENT-RELATED"/>
    <property type="match status" value="1"/>
</dbReference>
<dbReference type="AlphaFoldDB" id="A0A8C9E1A2"/>
<evidence type="ECO:0000259" key="6">
    <source>
        <dbReference type="Pfam" id="PF17490"/>
    </source>
</evidence>
<dbReference type="InterPro" id="IPR035301">
    <property type="entry name" value="L1_trimer"/>
</dbReference>
<comment type="similarity">
    <text evidence="1">Belongs to the transposase 22 family.</text>
</comment>
<keyword evidence="8" id="KW-1185">Reference proteome</keyword>
<feature type="coiled-coil region" evidence="2">
    <location>
        <begin position="42"/>
        <end position="115"/>
    </location>
</feature>
<reference evidence="7" key="1">
    <citation type="submission" date="2019-08" db="EMBL/GenBank/DDBJ databases">
        <title>Phocoena sinus (Vaquita) genome, mPhoSin1, primary haplotype.</title>
        <authorList>
            <person name="Morin P."/>
            <person name="Mountcastle J."/>
            <person name="Fungtammasan C."/>
            <person name="Rhie A."/>
            <person name="Rojas-Bracho L."/>
            <person name="Smith C.R."/>
            <person name="Taylor B.L."/>
            <person name="Gulland F.M.D."/>
            <person name="Musser W."/>
            <person name="Houck M."/>
            <person name="Haase B."/>
            <person name="Paez S."/>
            <person name="Howe K."/>
            <person name="Torrance J."/>
            <person name="Formenti G."/>
            <person name="Phillippy A."/>
            <person name="Ryder O."/>
            <person name="Jarvis E.D."/>
            <person name="Fedrigo O."/>
        </authorList>
    </citation>
    <scope>NUCLEOTIDE SEQUENCE [LARGE SCALE GENOMIC DNA]</scope>
</reference>
<feature type="compositionally biased region" description="Polar residues" evidence="3">
    <location>
        <begin position="1"/>
        <end position="10"/>
    </location>
</feature>
<proteinExistence type="inferred from homology"/>
<dbReference type="InterPro" id="IPR004244">
    <property type="entry name" value="Transposase_22"/>
</dbReference>
<evidence type="ECO:0000256" key="2">
    <source>
        <dbReference type="SAM" id="Coils"/>
    </source>
</evidence>
<evidence type="ECO:0000313" key="8">
    <source>
        <dbReference type="Proteomes" id="UP000694554"/>
    </source>
</evidence>
<accession>A0A8C9E1A2</accession>
<reference evidence="7" key="3">
    <citation type="submission" date="2025-09" db="UniProtKB">
        <authorList>
            <consortium name="Ensembl"/>
        </authorList>
    </citation>
    <scope>IDENTIFICATION</scope>
</reference>
<dbReference type="Pfam" id="PF17489">
    <property type="entry name" value="Tnp_22_trimer"/>
    <property type="match status" value="1"/>
</dbReference>
<evidence type="ECO:0000256" key="1">
    <source>
        <dbReference type="ARBA" id="ARBA00061640"/>
    </source>
</evidence>
<dbReference type="FunFam" id="3.30.70.1820:FF:000002">
    <property type="entry name" value="LINE-1 retrotransposable element ORF1 protein"/>
    <property type="match status" value="1"/>
</dbReference>
<dbReference type="InterPro" id="IPR042566">
    <property type="entry name" value="L1_C"/>
</dbReference>
<feature type="domain" description="L1 transposable element RRM" evidence="4">
    <location>
        <begin position="132"/>
        <end position="228"/>
    </location>
</feature>
<dbReference type="Pfam" id="PF17490">
    <property type="entry name" value="Tnp_22_dsRBD"/>
    <property type="match status" value="1"/>
</dbReference>
<keyword evidence="2" id="KW-0175">Coiled coil</keyword>
<evidence type="ECO:0000259" key="5">
    <source>
        <dbReference type="Pfam" id="PF17489"/>
    </source>
</evidence>